<dbReference type="AlphaFoldDB" id="A0A4V1AEM6"/>
<evidence type="ECO:0000313" key="1">
    <source>
        <dbReference type="EMBL" id="QBM89743.1"/>
    </source>
</evidence>
<proteinExistence type="predicted"/>
<dbReference type="Proteomes" id="UP000292447">
    <property type="component" value="Chromosome IV"/>
</dbReference>
<dbReference type="STRING" id="2163413.A0A4V1AEM6"/>
<organism evidence="1 2">
    <name type="scientific">Metschnikowia aff. pulcherrima</name>
    <dbReference type="NCBI Taxonomy" id="2163413"/>
    <lineage>
        <taxon>Eukaryota</taxon>
        <taxon>Fungi</taxon>
        <taxon>Dikarya</taxon>
        <taxon>Ascomycota</taxon>
        <taxon>Saccharomycotina</taxon>
        <taxon>Pichiomycetes</taxon>
        <taxon>Metschnikowiaceae</taxon>
        <taxon>Metschnikowia</taxon>
    </lineage>
</organism>
<evidence type="ECO:0000313" key="2">
    <source>
        <dbReference type="Proteomes" id="UP000292447"/>
    </source>
</evidence>
<dbReference type="EMBL" id="CP034459">
    <property type="protein sequence ID" value="QBM89743.1"/>
    <property type="molecule type" value="Genomic_DNA"/>
</dbReference>
<sequence>MLISNVLFECDNVSVFKIPPGTVSLKKWDSAKIVWRGSIRLLEEEQTAASPELAPYLGLRLKLELYNKKGSAAMLDHFRTAGNVLSWAEVWFNPFLESDLDYKVGNDGADTIVMTPESQKYYKIVSQLPDTGYCPLRREEKGFLLQVALGLQFHDLFAASSFSESLAIYKRHFRNFQEKYSFNQKVASLGQTMQSALTLPSTDIGHIGFLDDDDDDDFGNFVGVSYD</sequence>
<accession>A0A4V1AEM6</accession>
<name>A0A4V1AEM6_9ASCO</name>
<keyword evidence="2" id="KW-1185">Reference proteome</keyword>
<protein>
    <submittedName>
        <fullName evidence="1">Uncharacterized protein</fullName>
    </submittedName>
</protein>
<reference evidence="2" key="1">
    <citation type="submission" date="2019-03" db="EMBL/GenBank/DDBJ databases">
        <title>Snf2 controls pulcherriminic acid biosynthesis and connects pigmentation and antifungal activity of the yeast Metschnikowia pulcherrima.</title>
        <authorList>
            <person name="Gore-Lloyd D."/>
            <person name="Sumann I."/>
            <person name="Brachmann A.O."/>
            <person name="Schneeberger K."/>
            <person name="Ortiz-Merino R.A."/>
            <person name="Moreno-Beltran M."/>
            <person name="Schlaefli M."/>
            <person name="Kirner P."/>
            <person name="Santos Kron A."/>
            <person name="Wolfe K.H."/>
            <person name="Piel J."/>
            <person name="Ahrens C.H."/>
            <person name="Henk D."/>
            <person name="Freimoser F.M."/>
        </authorList>
    </citation>
    <scope>NUCLEOTIDE SEQUENCE [LARGE SCALE GENOMIC DNA]</scope>
    <source>
        <strain evidence="2">APC 1.2</strain>
    </source>
</reference>
<gene>
    <name evidence="1" type="ORF">METSCH_D08250</name>
</gene>